<dbReference type="Proteomes" id="UP000256388">
    <property type="component" value="Unassembled WGS sequence"/>
</dbReference>
<dbReference type="AlphaFoldDB" id="A0A347ZV03"/>
<dbReference type="SUPFAM" id="SSF63817">
    <property type="entry name" value="Sortase"/>
    <property type="match status" value="1"/>
</dbReference>
<dbReference type="OrthoDB" id="164237at2"/>
<evidence type="ECO:0000313" key="1">
    <source>
        <dbReference type="EMBL" id="REG10280.1"/>
    </source>
</evidence>
<keyword evidence="2" id="KW-1185">Reference proteome</keyword>
<proteinExistence type="predicted"/>
<reference evidence="1 2" key="1">
    <citation type="submission" date="2018-08" db="EMBL/GenBank/DDBJ databases">
        <title>Genomic Encyclopedia of Type Strains, Phase IV (KMG-IV): sequencing the most valuable type-strain genomes for metagenomic binning, comparative biology and taxonomic classification.</title>
        <authorList>
            <person name="Goeker M."/>
        </authorList>
    </citation>
    <scope>NUCLEOTIDE SEQUENCE [LARGE SCALE GENOMIC DNA]</scope>
    <source>
        <strain evidence="1 2">DSM 23923</strain>
    </source>
</reference>
<sequence>MSLQKGLKSLAQKAIQRFSAKKPLDDINGVFFGENHFLRVVTQPSGRPEYVSDISNAVTSFQLAENYGNIGLIAHNYLSGRYFKELKIGDHIFTMNGFRQQRIYEVTSIRRFQALNPRSSRSDFIDLDTSQRCTVNDVFRQIYAGNHHLTLQTCIQNGSDQEWGRLFVIAEPIFTIQQSDTSYREHP</sequence>
<protein>
    <submittedName>
        <fullName evidence="1">Sortase family protein</fullName>
    </submittedName>
</protein>
<name>A0A347ZV03_9CHLR</name>
<accession>A0A347ZV03</accession>
<organism evidence="1 2">
    <name type="scientific">Pelolinea submarina</name>
    <dbReference type="NCBI Taxonomy" id="913107"/>
    <lineage>
        <taxon>Bacteria</taxon>
        <taxon>Bacillati</taxon>
        <taxon>Chloroflexota</taxon>
        <taxon>Anaerolineae</taxon>
        <taxon>Anaerolineales</taxon>
        <taxon>Anaerolineaceae</taxon>
        <taxon>Pelolinea</taxon>
    </lineage>
</organism>
<dbReference type="EMBL" id="QUMS01000001">
    <property type="protein sequence ID" value="REG10280.1"/>
    <property type="molecule type" value="Genomic_DNA"/>
</dbReference>
<dbReference type="InterPro" id="IPR023365">
    <property type="entry name" value="Sortase_dom-sf"/>
</dbReference>
<dbReference type="Gene3D" id="2.40.260.10">
    <property type="entry name" value="Sortase"/>
    <property type="match status" value="1"/>
</dbReference>
<dbReference type="RefSeq" id="WP_116223472.1">
    <property type="nucleotide sequence ID" value="NZ_AP018437.1"/>
</dbReference>
<comment type="caution">
    <text evidence="1">The sequence shown here is derived from an EMBL/GenBank/DDBJ whole genome shotgun (WGS) entry which is preliminary data.</text>
</comment>
<gene>
    <name evidence="1" type="ORF">DFR64_0134</name>
</gene>
<evidence type="ECO:0000313" key="2">
    <source>
        <dbReference type="Proteomes" id="UP000256388"/>
    </source>
</evidence>